<feature type="non-terminal residue" evidence="2">
    <location>
        <position position="1"/>
    </location>
</feature>
<dbReference type="EMBL" id="JAVXUO010001834">
    <property type="protein sequence ID" value="KAK2978751.1"/>
    <property type="molecule type" value="Genomic_DNA"/>
</dbReference>
<dbReference type="PANTHER" id="PTHR47762:SF2">
    <property type="entry name" value="OS04G0640800 PROTEIN"/>
    <property type="match status" value="1"/>
</dbReference>
<evidence type="ECO:0000259" key="1">
    <source>
        <dbReference type="Pfam" id="PF04194"/>
    </source>
</evidence>
<evidence type="ECO:0000313" key="3">
    <source>
        <dbReference type="Proteomes" id="UP001187471"/>
    </source>
</evidence>
<dbReference type="InterPro" id="IPR007320">
    <property type="entry name" value="PDCD2_C"/>
</dbReference>
<keyword evidence="3" id="KW-1185">Reference proteome</keyword>
<reference evidence="2" key="1">
    <citation type="submission" date="2022-12" db="EMBL/GenBank/DDBJ databases">
        <title>Draft genome assemblies for two species of Escallonia (Escalloniales).</title>
        <authorList>
            <person name="Chanderbali A."/>
            <person name="Dervinis C."/>
            <person name="Anghel I."/>
            <person name="Soltis D."/>
            <person name="Soltis P."/>
            <person name="Zapata F."/>
        </authorList>
    </citation>
    <scope>NUCLEOTIDE SEQUENCE</scope>
    <source>
        <strain evidence="2">UCBG92.1500</strain>
        <tissue evidence="2">Leaf</tissue>
    </source>
</reference>
<dbReference type="Pfam" id="PF04194">
    <property type="entry name" value="PDCD2_C"/>
    <property type="match status" value="1"/>
</dbReference>
<sequence length="382" mass="42527">DRGKMGDIILGMPGPWADDNTEKSDHYTSKIGGLPDWPTSNFVVRPKLLECGACGSNLCLVAQIYAPISSKALTIEERVIYILGCVKPKCGSSPVSWRALRVQRSTITKEPGNLDHEVVPLATNSVFASKVDSLEDSWSFDCGEEKDDRNGDDLDLEELGRALSEAASLASHSKKQDCHEHYQATVKPSHNNQTTGVADSTKSVLPCFYIYTQEDKFSKEVASVCLSYTSLSIKACRSDLDDHAPGESWEEEGYEYDRALSADRTYLKFKKRMDANPEQCLSYNNLFAGSLRYSFGGKPLLATRETGDPITCELCGGSRHYEMQLMPPLLYFLQEASQGLQKESLENWNWMTLVSCSAFLDQQKSESDGWIVAEETVVLQFE</sequence>
<dbReference type="Proteomes" id="UP001187471">
    <property type="component" value="Unassembled WGS sequence"/>
</dbReference>
<proteinExistence type="predicted"/>
<dbReference type="AlphaFoldDB" id="A0AA88UE83"/>
<dbReference type="GO" id="GO:0005737">
    <property type="term" value="C:cytoplasm"/>
    <property type="evidence" value="ECO:0007669"/>
    <property type="project" value="InterPro"/>
</dbReference>
<dbReference type="PANTHER" id="PTHR47762">
    <property type="entry name" value="OSJNBB0079B02.4 PROTEIN"/>
    <property type="match status" value="1"/>
</dbReference>
<gene>
    <name evidence="2" type="ORF">RJ640_013026</name>
</gene>
<organism evidence="2 3">
    <name type="scientific">Escallonia rubra</name>
    <dbReference type="NCBI Taxonomy" id="112253"/>
    <lineage>
        <taxon>Eukaryota</taxon>
        <taxon>Viridiplantae</taxon>
        <taxon>Streptophyta</taxon>
        <taxon>Embryophyta</taxon>
        <taxon>Tracheophyta</taxon>
        <taxon>Spermatophyta</taxon>
        <taxon>Magnoliopsida</taxon>
        <taxon>eudicotyledons</taxon>
        <taxon>Gunneridae</taxon>
        <taxon>Pentapetalae</taxon>
        <taxon>asterids</taxon>
        <taxon>campanulids</taxon>
        <taxon>Escalloniales</taxon>
        <taxon>Escalloniaceae</taxon>
        <taxon>Escallonia</taxon>
    </lineage>
</organism>
<accession>A0AA88UE83</accession>
<evidence type="ECO:0000313" key="2">
    <source>
        <dbReference type="EMBL" id="KAK2978751.1"/>
    </source>
</evidence>
<name>A0AA88UE83_9ASTE</name>
<protein>
    <recommendedName>
        <fullName evidence="1">Programmed cell death protein 2 C-terminal domain-containing protein</fullName>
    </recommendedName>
</protein>
<comment type="caution">
    <text evidence="2">The sequence shown here is derived from an EMBL/GenBank/DDBJ whole genome shotgun (WGS) entry which is preliminary data.</text>
</comment>
<feature type="domain" description="Programmed cell death protein 2 C-terminal" evidence="1">
    <location>
        <begin position="263"/>
        <end position="380"/>
    </location>
</feature>